<sequence>MSAIPKTPTQGTGGLLPAILADAELDHVERMVQYMSRMQAARSPRGIDGKYWKKRLRALEATYDLVATQRRRVARLFELLEGADQAAGSAASRSAFAS</sequence>
<name>A0A2S4MEE6_9BURK</name>
<dbReference type="RefSeq" id="WP_103704372.1">
    <property type="nucleotide sequence ID" value="NZ_PQGA01000004.1"/>
</dbReference>
<gene>
    <name evidence="1" type="ORF">B0G62_104282</name>
</gene>
<dbReference type="AlphaFoldDB" id="A0A2S4MEE6"/>
<dbReference type="EMBL" id="PQGA01000004">
    <property type="protein sequence ID" value="POR52985.1"/>
    <property type="molecule type" value="Genomic_DNA"/>
</dbReference>
<proteinExistence type="predicted"/>
<reference evidence="1 2" key="1">
    <citation type="submission" date="2018-01" db="EMBL/GenBank/DDBJ databases">
        <title>Genomic Encyclopedia of Type Strains, Phase III (KMG-III): the genomes of soil and plant-associated and newly described type strains.</title>
        <authorList>
            <person name="Whitman W."/>
        </authorList>
    </citation>
    <scope>NUCLEOTIDE SEQUENCE [LARGE SCALE GENOMIC DNA]</scope>
    <source>
        <strain evidence="1 2">JCM 18070</strain>
    </source>
</reference>
<keyword evidence="2" id="KW-1185">Reference proteome</keyword>
<protein>
    <submittedName>
        <fullName evidence="1">Uncharacterized protein</fullName>
    </submittedName>
</protein>
<comment type="caution">
    <text evidence="1">The sequence shown here is derived from an EMBL/GenBank/DDBJ whole genome shotgun (WGS) entry which is preliminary data.</text>
</comment>
<dbReference type="Proteomes" id="UP000237381">
    <property type="component" value="Unassembled WGS sequence"/>
</dbReference>
<evidence type="ECO:0000313" key="2">
    <source>
        <dbReference type="Proteomes" id="UP000237381"/>
    </source>
</evidence>
<evidence type="ECO:0000313" key="1">
    <source>
        <dbReference type="EMBL" id="POR52985.1"/>
    </source>
</evidence>
<organism evidence="1 2">
    <name type="scientific">Paraburkholderia eburnea</name>
    <dbReference type="NCBI Taxonomy" id="1189126"/>
    <lineage>
        <taxon>Bacteria</taxon>
        <taxon>Pseudomonadati</taxon>
        <taxon>Pseudomonadota</taxon>
        <taxon>Betaproteobacteria</taxon>
        <taxon>Burkholderiales</taxon>
        <taxon>Burkholderiaceae</taxon>
        <taxon>Paraburkholderia</taxon>
    </lineage>
</organism>
<dbReference type="OrthoDB" id="9009585at2"/>
<accession>A0A2S4MEE6</accession>